<protein>
    <submittedName>
        <fullName evidence="1">Uncharacterized protein</fullName>
    </submittedName>
</protein>
<keyword evidence="2" id="KW-1185">Reference proteome</keyword>
<dbReference type="InterPro" id="IPR011335">
    <property type="entry name" value="Restrct_endonuc-II-like"/>
</dbReference>
<dbReference type="Proteomes" id="UP000075666">
    <property type="component" value="Unassembled WGS sequence"/>
</dbReference>
<comment type="caution">
    <text evidence="1">The sequence shown here is derived from an EMBL/GenBank/DDBJ whole genome shotgun (WGS) entry which is preliminary data.</text>
</comment>
<dbReference type="AlphaFoldDB" id="A0A150KP20"/>
<name>A0A150KP20_9BACI</name>
<proteinExistence type="predicted"/>
<dbReference type="EMBL" id="LQYN01000073">
    <property type="protein sequence ID" value="KYD00157.1"/>
    <property type="molecule type" value="Genomic_DNA"/>
</dbReference>
<dbReference type="SUPFAM" id="SSF52980">
    <property type="entry name" value="Restriction endonuclease-like"/>
    <property type="match status" value="1"/>
</dbReference>
<gene>
    <name evidence="1" type="ORF">B4102_1169</name>
</gene>
<evidence type="ECO:0000313" key="1">
    <source>
        <dbReference type="EMBL" id="KYD00157.1"/>
    </source>
</evidence>
<dbReference type="PATRIC" id="fig|46224.3.peg.3900"/>
<dbReference type="Pfam" id="PF09929">
    <property type="entry name" value="DUF2161"/>
    <property type="match status" value="1"/>
</dbReference>
<evidence type="ECO:0000313" key="2">
    <source>
        <dbReference type="Proteomes" id="UP000075666"/>
    </source>
</evidence>
<sequence>MQKKKEKIYEVDLYKPIYKHFTNQGYEVKSEVNDCDITAVKGDELIIIELKVRLNVDLLVQATKRQKLTDQVYIAIPKPSYSFYSKKWKDICHLIKRLELGLIIVSFLQSTTKMNIVISPAPFDRKKSMQQNKKKRKKLLSEIEGRHGDHNIGGSNQTKIMTAYKETSIQIAYLLEQFGALSPKALRQMGTGEKTQSILFNNYYGWFERIQKGVYGISEKGKSEIQEYPQIIEFFRKEANQIDKTKT</sequence>
<organism evidence="1 2">
    <name type="scientific">Heyndrickxia sporothermodurans</name>
    <dbReference type="NCBI Taxonomy" id="46224"/>
    <lineage>
        <taxon>Bacteria</taxon>
        <taxon>Bacillati</taxon>
        <taxon>Bacillota</taxon>
        <taxon>Bacilli</taxon>
        <taxon>Bacillales</taxon>
        <taxon>Bacillaceae</taxon>
        <taxon>Heyndrickxia</taxon>
    </lineage>
</organism>
<dbReference type="OrthoDB" id="9795163at2"/>
<reference evidence="1 2" key="1">
    <citation type="submission" date="2016-01" db="EMBL/GenBank/DDBJ databases">
        <title>Genome Sequences of Twelve Sporeforming Bacillus Species Isolated from Foods.</title>
        <authorList>
            <person name="Berendsen E.M."/>
            <person name="Wells-Bennik M.H."/>
            <person name="Krawcyk A.O."/>
            <person name="De Jong A."/>
            <person name="Holsappel S."/>
            <person name="Eijlander R.T."/>
            <person name="Kuipers O.P."/>
        </authorList>
    </citation>
    <scope>NUCLEOTIDE SEQUENCE [LARGE SCALE GENOMIC DNA]</scope>
    <source>
        <strain evidence="1 2">B4102</strain>
    </source>
</reference>
<accession>A0A150KP20</accession>
<dbReference type="InterPro" id="IPR018679">
    <property type="entry name" value="DUF2161"/>
</dbReference>